<dbReference type="EMBL" id="UZAK01000801">
    <property type="protein sequence ID" value="VDO65251.1"/>
    <property type="molecule type" value="Genomic_DNA"/>
</dbReference>
<name>A0A183JED4_9TREM</name>
<reference evidence="1 2" key="2">
    <citation type="submission" date="2018-11" db="EMBL/GenBank/DDBJ databases">
        <authorList>
            <consortium name="Pathogen Informatics"/>
        </authorList>
    </citation>
    <scope>NUCLEOTIDE SEQUENCE [LARGE SCALE GENOMIC DNA]</scope>
    <source>
        <strain evidence="1">Dakar</strain>
        <strain evidence="2">Dakar, Senegal</strain>
    </source>
</reference>
<gene>
    <name evidence="1" type="ORF">SCUD_LOCUS1047</name>
</gene>
<protein>
    <submittedName>
        <fullName evidence="3">CK II beta</fullName>
    </submittedName>
</protein>
<evidence type="ECO:0000313" key="3">
    <source>
        <dbReference type="WBParaSite" id="SCUD_0000104601-mRNA-1"/>
    </source>
</evidence>
<evidence type="ECO:0000313" key="2">
    <source>
        <dbReference type="Proteomes" id="UP000279833"/>
    </source>
</evidence>
<organism evidence="3">
    <name type="scientific">Schistosoma curassoni</name>
    <dbReference type="NCBI Taxonomy" id="6186"/>
    <lineage>
        <taxon>Eukaryota</taxon>
        <taxon>Metazoa</taxon>
        <taxon>Spiralia</taxon>
        <taxon>Lophotrochozoa</taxon>
        <taxon>Platyhelminthes</taxon>
        <taxon>Trematoda</taxon>
        <taxon>Digenea</taxon>
        <taxon>Strigeidida</taxon>
        <taxon>Schistosomatoidea</taxon>
        <taxon>Schistosomatidae</taxon>
        <taxon>Schistosoma</taxon>
    </lineage>
</organism>
<dbReference type="WBParaSite" id="SCUD_0000104601-mRNA-1">
    <property type="protein sequence ID" value="SCUD_0000104601-mRNA-1"/>
    <property type="gene ID" value="SCUD_0000104601"/>
</dbReference>
<accession>A0A183JED4</accession>
<dbReference type="Proteomes" id="UP000279833">
    <property type="component" value="Unassembled WGS sequence"/>
</dbReference>
<keyword evidence="2" id="KW-1185">Reference proteome</keyword>
<sequence>MSTSGRFDERISMAGGDNSYEDNWLESDFWLLVNSEVSFVDISTILEAS</sequence>
<reference evidence="3" key="1">
    <citation type="submission" date="2016-06" db="UniProtKB">
        <authorList>
            <consortium name="WormBaseParasite"/>
        </authorList>
    </citation>
    <scope>IDENTIFICATION</scope>
</reference>
<proteinExistence type="predicted"/>
<dbReference type="AlphaFoldDB" id="A0A183JED4"/>
<evidence type="ECO:0000313" key="1">
    <source>
        <dbReference type="EMBL" id="VDO65251.1"/>
    </source>
</evidence>